<gene>
    <name evidence="1" type="ORF">KOW79_014917</name>
</gene>
<keyword evidence="2" id="KW-1185">Reference proteome</keyword>
<dbReference type="EMBL" id="JAHKSW010000017">
    <property type="protein sequence ID" value="KAG7322059.1"/>
    <property type="molecule type" value="Genomic_DNA"/>
</dbReference>
<accession>A0A9D3NGN1</accession>
<dbReference type="AlphaFoldDB" id="A0A9D3NGN1"/>
<dbReference type="Proteomes" id="UP000824219">
    <property type="component" value="Linkage Group LG17"/>
</dbReference>
<protein>
    <submittedName>
        <fullName evidence="1">Uncharacterized protein</fullName>
    </submittedName>
</protein>
<sequence>MELELVLALRSFLHSEIKEASLSSGGTMDFDLGAAVDKDSVKKSEANEVEGIFGFGKKDKDKDKDKSMMIRKTTWLKKNFFSTEESFTPHTIIPDLKLFRITVLYSN</sequence>
<organism evidence="1 2">
    <name type="scientific">Hemibagrus wyckioides</name>
    <dbReference type="NCBI Taxonomy" id="337641"/>
    <lineage>
        <taxon>Eukaryota</taxon>
        <taxon>Metazoa</taxon>
        <taxon>Chordata</taxon>
        <taxon>Craniata</taxon>
        <taxon>Vertebrata</taxon>
        <taxon>Euteleostomi</taxon>
        <taxon>Actinopterygii</taxon>
        <taxon>Neopterygii</taxon>
        <taxon>Teleostei</taxon>
        <taxon>Ostariophysi</taxon>
        <taxon>Siluriformes</taxon>
        <taxon>Bagridae</taxon>
        <taxon>Hemibagrus</taxon>
    </lineage>
</organism>
<dbReference type="OrthoDB" id="10595755at2759"/>
<reference evidence="1 2" key="1">
    <citation type="submission" date="2021-06" db="EMBL/GenBank/DDBJ databases">
        <title>Chromosome-level genome assembly of the red-tail catfish (Hemibagrus wyckioides).</title>
        <authorList>
            <person name="Shao F."/>
        </authorList>
    </citation>
    <scope>NUCLEOTIDE SEQUENCE [LARGE SCALE GENOMIC DNA]</scope>
    <source>
        <strain evidence="1">EC202008001</strain>
        <tissue evidence="1">Blood</tissue>
    </source>
</reference>
<comment type="caution">
    <text evidence="1">The sequence shown here is derived from an EMBL/GenBank/DDBJ whole genome shotgun (WGS) entry which is preliminary data.</text>
</comment>
<name>A0A9D3NGN1_9TELE</name>
<evidence type="ECO:0000313" key="1">
    <source>
        <dbReference type="EMBL" id="KAG7322059.1"/>
    </source>
</evidence>
<evidence type="ECO:0000313" key="2">
    <source>
        <dbReference type="Proteomes" id="UP000824219"/>
    </source>
</evidence>
<proteinExistence type="predicted"/>